<dbReference type="EMBL" id="JAINUF010000009">
    <property type="protein sequence ID" value="KAJ8349543.1"/>
    <property type="molecule type" value="Genomic_DNA"/>
</dbReference>
<feature type="region of interest" description="Disordered" evidence="7">
    <location>
        <begin position="83"/>
        <end position="104"/>
    </location>
</feature>
<proteinExistence type="predicted"/>
<evidence type="ECO:0000256" key="3">
    <source>
        <dbReference type="ARBA" id="ARBA00022722"/>
    </source>
</evidence>
<reference evidence="9" key="1">
    <citation type="journal article" date="2023" name="Science">
        <title>Genome structures resolve the early diversification of teleost fishes.</title>
        <authorList>
            <person name="Parey E."/>
            <person name="Louis A."/>
            <person name="Montfort J."/>
            <person name="Bouchez O."/>
            <person name="Roques C."/>
            <person name="Iampietro C."/>
            <person name="Lluch J."/>
            <person name="Castinel A."/>
            <person name="Donnadieu C."/>
            <person name="Desvignes T."/>
            <person name="Floi Bucao C."/>
            <person name="Jouanno E."/>
            <person name="Wen M."/>
            <person name="Mejri S."/>
            <person name="Dirks R."/>
            <person name="Jansen H."/>
            <person name="Henkel C."/>
            <person name="Chen W.J."/>
            <person name="Zahm M."/>
            <person name="Cabau C."/>
            <person name="Klopp C."/>
            <person name="Thompson A.W."/>
            <person name="Robinson-Rechavi M."/>
            <person name="Braasch I."/>
            <person name="Lecointre G."/>
            <person name="Bobe J."/>
            <person name="Postlethwait J.H."/>
            <person name="Berthelot C."/>
            <person name="Roest Crollius H."/>
            <person name="Guiguen Y."/>
        </authorList>
    </citation>
    <scope>NUCLEOTIDE SEQUENCE</scope>
    <source>
        <strain evidence="9">WJC10195</strain>
    </source>
</reference>
<keyword evidence="5" id="KW-0378">Hydrolase</keyword>
<evidence type="ECO:0000313" key="10">
    <source>
        <dbReference type="Proteomes" id="UP001152622"/>
    </source>
</evidence>
<dbReference type="GO" id="GO:0016787">
    <property type="term" value="F:hydrolase activity"/>
    <property type="evidence" value="ECO:0007669"/>
    <property type="project" value="UniProtKB-KW"/>
</dbReference>
<comment type="caution">
    <text evidence="9">The sequence shown here is derived from an EMBL/GenBank/DDBJ whole genome shotgun (WGS) entry which is preliminary data.</text>
</comment>
<evidence type="ECO:0000256" key="2">
    <source>
        <dbReference type="ARBA" id="ARBA00022695"/>
    </source>
</evidence>
<organism evidence="9 10">
    <name type="scientific">Synaphobranchus kaupii</name>
    <name type="common">Kaup's arrowtooth eel</name>
    <dbReference type="NCBI Taxonomy" id="118154"/>
    <lineage>
        <taxon>Eukaryota</taxon>
        <taxon>Metazoa</taxon>
        <taxon>Chordata</taxon>
        <taxon>Craniata</taxon>
        <taxon>Vertebrata</taxon>
        <taxon>Euteleostomi</taxon>
        <taxon>Actinopterygii</taxon>
        <taxon>Neopterygii</taxon>
        <taxon>Teleostei</taxon>
        <taxon>Anguilliformes</taxon>
        <taxon>Synaphobranchidae</taxon>
        <taxon>Synaphobranchus</taxon>
    </lineage>
</organism>
<accession>A0A9Q1F221</accession>
<dbReference type="PANTHER" id="PTHR34072">
    <property type="entry name" value="ENZYMATIC POLYPROTEIN-RELATED"/>
    <property type="match status" value="1"/>
</dbReference>
<keyword evidence="10" id="KW-1185">Reference proteome</keyword>
<evidence type="ECO:0000256" key="1">
    <source>
        <dbReference type="ARBA" id="ARBA00022679"/>
    </source>
</evidence>
<dbReference type="AlphaFoldDB" id="A0A9Q1F221"/>
<dbReference type="InterPro" id="IPR041373">
    <property type="entry name" value="RT_RNaseH"/>
</dbReference>
<feature type="domain" description="Reverse transcriptase RNase H-like" evidence="8">
    <location>
        <begin position="4"/>
        <end position="75"/>
    </location>
</feature>
<protein>
    <recommendedName>
        <fullName evidence="8">Reverse transcriptase RNase H-like domain-containing protein</fullName>
    </recommendedName>
</protein>
<keyword evidence="3" id="KW-0540">Nuclease</keyword>
<dbReference type="SUPFAM" id="SSF56672">
    <property type="entry name" value="DNA/RNA polymerases"/>
    <property type="match status" value="1"/>
</dbReference>
<name>A0A9Q1F221_SYNKA</name>
<dbReference type="InterPro" id="IPR043502">
    <property type="entry name" value="DNA/RNA_pol_sf"/>
</dbReference>
<dbReference type="GO" id="GO:0004519">
    <property type="term" value="F:endonuclease activity"/>
    <property type="evidence" value="ECO:0007669"/>
    <property type="project" value="UniProtKB-KW"/>
</dbReference>
<dbReference type="OrthoDB" id="1430630at2759"/>
<dbReference type="GO" id="GO:0003964">
    <property type="term" value="F:RNA-directed DNA polymerase activity"/>
    <property type="evidence" value="ECO:0007669"/>
    <property type="project" value="UniProtKB-KW"/>
</dbReference>
<evidence type="ECO:0000256" key="4">
    <source>
        <dbReference type="ARBA" id="ARBA00022759"/>
    </source>
</evidence>
<evidence type="ECO:0000313" key="9">
    <source>
        <dbReference type="EMBL" id="KAJ8349543.1"/>
    </source>
</evidence>
<evidence type="ECO:0000259" key="8">
    <source>
        <dbReference type="Pfam" id="PF17917"/>
    </source>
</evidence>
<evidence type="ECO:0000256" key="5">
    <source>
        <dbReference type="ARBA" id="ARBA00022801"/>
    </source>
</evidence>
<keyword evidence="4" id="KW-0255">Endonuclease</keyword>
<dbReference type="Proteomes" id="UP001152622">
    <property type="component" value="Chromosome 9"/>
</dbReference>
<dbReference type="Pfam" id="PF17917">
    <property type="entry name" value="RT_RNaseH"/>
    <property type="match status" value="1"/>
</dbReference>
<keyword evidence="1" id="KW-0808">Transferase</keyword>
<dbReference type="CDD" id="cd09274">
    <property type="entry name" value="RNase_HI_RT_Ty3"/>
    <property type="match status" value="1"/>
</dbReference>
<evidence type="ECO:0000256" key="6">
    <source>
        <dbReference type="ARBA" id="ARBA00022918"/>
    </source>
</evidence>
<evidence type="ECO:0000256" key="7">
    <source>
        <dbReference type="SAM" id="MobiDB-lite"/>
    </source>
</evidence>
<gene>
    <name evidence="9" type="ORF">SKAU_G00246730</name>
</gene>
<keyword evidence="6" id="KW-0695">RNA-directed DNA polymerase</keyword>
<dbReference type="PANTHER" id="PTHR34072:SF42">
    <property type="entry name" value="INTEGRASE CATALYTIC DOMAIN-CONTAINING PROTEIN"/>
    <property type="match status" value="1"/>
</dbReference>
<keyword evidence="2" id="KW-0548">Nucleotidyltransferase</keyword>
<sequence>MRLFSHRLNPTEWNYDIGDREILAVKRALKKLRHWLEGSNTLFLVWTDHKNLEYLRSAKRLNPHQARWSLFFACFNFVLSYRPSSKNGKPDALSRQAEASEEPAERDTILSSHCWVAAAVWDIEALVRWVGR</sequence>